<evidence type="ECO:0000259" key="10">
    <source>
        <dbReference type="Pfam" id="PF23559"/>
    </source>
</evidence>
<dbReference type="Gene3D" id="1.10.8.430">
    <property type="entry name" value="Helical domain of apoptotic protease-activating factors"/>
    <property type="match status" value="1"/>
</dbReference>
<keyword evidence="5" id="KW-0611">Plant defense</keyword>
<dbReference type="InterPro" id="IPR042197">
    <property type="entry name" value="Apaf_helical"/>
</dbReference>
<dbReference type="InterPro" id="IPR027417">
    <property type="entry name" value="P-loop_NTPase"/>
</dbReference>
<evidence type="ECO:0000313" key="12">
    <source>
        <dbReference type="EMBL" id="VAH99466.1"/>
    </source>
</evidence>
<dbReference type="Pfam" id="PF23559">
    <property type="entry name" value="WHD_DRP"/>
    <property type="match status" value="1"/>
</dbReference>
<dbReference type="Pfam" id="PF18052">
    <property type="entry name" value="Rx_N"/>
    <property type="match status" value="1"/>
</dbReference>
<dbReference type="OMA" id="ISWDCVE"/>
<dbReference type="Gene3D" id="1.10.10.10">
    <property type="entry name" value="Winged helix-like DNA-binding domain superfamily/Winged helix DNA-binding domain"/>
    <property type="match status" value="1"/>
</dbReference>
<dbReference type="SUPFAM" id="SSF52540">
    <property type="entry name" value="P-loop containing nucleoside triphosphate hydrolases"/>
    <property type="match status" value="1"/>
</dbReference>
<evidence type="ECO:0000256" key="4">
    <source>
        <dbReference type="ARBA" id="ARBA00022741"/>
    </source>
</evidence>
<evidence type="ECO:0000256" key="3">
    <source>
        <dbReference type="ARBA" id="ARBA00022737"/>
    </source>
</evidence>
<accession>A0A9R0W5J5</accession>
<keyword evidence="3" id="KW-0677">Repeat</keyword>
<comment type="similarity">
    <text evidence="1">Belongs to the disease resistance NB-LRR family.</text>
</comment>
<proteinExistence type="inferred from homology"/>
<dbReference type="AlphaFoldDB" id="A0A9R0W5J5"/>
<dbReference type="InterPro" id="IPR032675">
    <property type="entry name" value="LRR_dom_sf"/>
</dbReference>
<evidence type="ECO:0000256" key="1">
    <source>
        <dbReference type="ARBA" id="ARBA00008894"/>
    </source>
</evidence>
<dbReference type="Gene3D" id="1.20.5.4130">
    <property type="match status" value="1"/>
</dbReference>
<evidence type="ECO:0000256" key="5">
    <source>
        <dbReference type="ARBA" id="ARBA00022821"/>
    </source>
</evidence>
<feature type="region of interest" description="Disordered" evidence="7">
    <location>
        <begin position="18"/>
        <end position="53"/>
    </location>
</feature>
<dbReference type="EMBL" id="LT934117">
    <property type="protein sequence ID" value="VAH99466.1"/>
    <property type="molecule type" value="Genomic_DNA"/>
</dbReference>
<dbReference type="InterPro" id="IPR002182">
    <property type="entry name" value="NB-ARC"/>
</dbReference>
<dbReference type="SUPFAM" id="SSF52058">
    <property type="entry name" value="L domain-like"/>
    <property type="match status" value="1"/>
</dbReference>
<keyword evidence="4" id="KW-0547">Nucleotide-binding</keyword>
<dbReference type="PANTHER" id="PTHR23155">
    <property type="entry name" value="DISEASE RESISTANCE PROTEIN RP"/>
    <property type="match status" value="1"/>
</dbReference>
<feature type="domain" description="NB-ARC" evidence="8">
    <location>
        <begin position="272"/>
        <end position="426"/>
    </location>
</feature>
<dbReference type="Pfam" id="PF23598">
    <property type="entry name" value="LRR_14"/>
    <property type="match status" value="1"/>
</dbReference>
<keyword evidence="13" id="KW-1185">Reference proteome</keyword>
<dbReference type="Gramene" id="TRITD4Av1G256110.2">
    <property type="protein sequence ID" value="TRITD4Av1G256110.2"/>
    <property type="gene ID" value="TRITD4Av1G256110"/>
</dbReference>
<dbReference type="Pfam" id="PF00931">
    <property type="entry name" value="NB-ARC"/>
    <property type="match status" value="1"/>
</dbReference>
<dbReference type="InterPro" id="IPR044974">
    <property type="entry name" value="Disease_R_plants"/>
</dbReference>
<dbReference type="Proteomes" id="UP000324705">
    <property type="component" value="Chromosome 4A"/>
</dbReference>
<feature type="domain" description="Disease resistance protein winged helix" evidence="10">
    <location>
        <begin position="516"/>
        <end position="587"/>
    </location>
</feature>
<organism evidence="12 13">
    <name type="scientific">Triticum turgidum subsp. durum</name>
    <name type="common">Durum wheat</name>
    <name type="synonym">Triticum durum</name>
    <dbReference type="NCBI Taxonomy" id="4567"/>
    <lineage>
        <taxon>Eukaryota</taxon>
        <taxon>Viridiplantae</taxon>
        <taxon>Streptophyta</taxon>
        <taxon>Embryophyta</taxon>
        <taxon>Tracheophyta</taxon>
        <taxon>Spermatophyta</taxon>
        <taxon>Magnoliopsida</taxon>
        <taxon>Liliopsida</taxon>
        <taxon>Poales</taxon>
        <taxon>Poaceae</taxon>
        <taxon>BOP clade</taxon>
        <taxon>Pooideae</taxon>
        <taxon>Triticodae</taxon>
        <taxon>Triticeae</taxon>
        <taxon>Triticinae</taxon>
        <taxon>Triticum</taxon>
    </lineage>
</organism>
<evidence type="ECO:0000259" key="8">
    <source>
        <dbReference type="Pfam" id="PF00931"/>
    </source>
</evidence>
<evidence type="ECO:0008006" key="14">
    <source>
        <dbReference type="Google" id="ProtNLM"/>
    </source>
</evidence>
<dbReference type="InterPro" id="IPR036388">
    <property type="entry name" value="WH-like_DNA-bd_sf"/>
</dbReference>
<evidence type="ECO:0000256" key="6">
    <source>
        <dbReference type="ARBA" id="ARBA00023054"/>
    </source>
</evidence>
<feature type="domain" description="Disease resistance N-terminal" evidence="9">
    <location>
        <begin position="69"/>
        <end position="163"/>
    </location>
</feature>
<dbReference type="FunFam" id="1.10.10.10:FF:000322">
    <property type="entry name" value="Probable disease resistance protein At1g63360"/>
    <property type="match status" value="1"/>
</dbReference>
<dbReference type="PRINTS" id="PR00364">
    <property type="entry name" value="DISEASERSIST"/>
</dbReference>
<dbReference type="InterPro" id="IPR041118">
    <property type="entry name" value="Rx_N"/>
</dbReference>
<sequence length="1019" mass="114966">MLRELKEEVQIVPLLEQQVRSPPNDKEVEAEESPQVHNNVFSDPGPSTRGDVSIRGREIRSPISASLGAMRPLVGKLDMLLQAPLLQGCSNSKRVKRLMEVMRPLKDDVEKMDSYLDQLSEVDDPPMAANCWMNEARNLSYDMEDYIDSLIFAQPEHPSHVPKNPNNIKSTRSSLKFRFFLKFFSHAKTTKTQVVSITEMLSEFRMYVQEAIERHQRYSLHSCSTLKRWFVPVGPTVPVSVQYDEEAAHIVVDGWMSEFINSLGADVGEDQEQQQLKVVAVLGPSCLGKTTLANVLYSRIGKQYHCRAFIRVSKKPDMKRIFRDILSQIQRPDPPQDFMETDLIANIKKYLQNKRYLIIIDDLWETSVWDIINHAFPEGNRGSTIVTTTQIEDVAVACSCYQSGHVFEMKPLDDEHSRKLFFNRLFGSESDCPDDLKQVCDEIAEICDGLPLATISIASLLLSQPVMSNDFFTYIHQSLISCFSAVPTSERTRQALNLSYNNLPRYLKTCLLYLNMYPEGYAFLKGDLVKQWVAEGLIYTSEGQDIEKVAENYFYQLVGRSFIQPTCVNYYNEVLSCQVHDMVHDLIAHKSAEENFIVAIDYRCQKNVSLSHKARRLSLIFGDARYAKTPANIQKSLVRSVRFSGLLESMPCLTEFKLVRVLNLQLSAQGRSDNDIADLTGISEMFQLRYLKIACDVCIKLPNHVLQCLATLDITDASFAPVPWDVNFPRLLHLHLSLPVERDLLDCIDRTRSPSLMSLGKLNHLQELHLTLSPLSTFQHVAKNMEALGSLIGGHCNLKTIAVEAQASSVKNTSASKTGISWDCMEPPPLLQRFEFSPHSSCIFSQVPSWVGKLGNLCILKIAVKGLQAHCADILRGLPALAALSLYVETPPEDKIIFDKAGFSVLKHFKLTFMRGIAWVNFEADAMPSLWKLKLVFDAIPPMDQQCKTYAHSRALINIDYMPGLREVFTKFRGAAADLEHVSMIGVVSNHPSNPIIDVQLADSGSYSNESTKTEITTE</sequence>
<evidence type="ECO:0000259" key="9">
    <source>
        <dbReference type="Pfam" id="PF18052"/>
    </source>
</evidence>
<evidence type="ECO:0000259" key="11">
    <source>
        <dbReference type="Pfam" id="PF23598"/>
    </source>
</evidence>
<protein>
    <recommendedName>
        <fullName evidence="14">NB-ARC domain-containing protein</fullName>
    </recommendedName>
</protein>
<evidence type="ECO:0000256" key="7">
    <source>
        <dbReference type="SAM" id="MobiDB-lite"/>
    </source>
</evidence>
<dbReference type="Gene3D" id="3.80.10.10">
    <property type="entry name" value="Ribonuclease Inhibitor"/>
    <property type="match status" value="1"/>
</dbReference>
<dbReference type="GO" id="GO:0002758">
    <property type="term" value="P:innate immune response-activating signaling pathway"/>
    <property type="evidence" value="ECO:0007669"/>
    <property type="project" value="UniProtKB-ARBA"/>
</dbReference>
<name>A0A9R0W5J5_TRITD</name>
<dbReference type="InterPro" id="IPR055414">
    <property type="entry name" value="LRR_R13L4/SHOC2-like"/>
</dbReference>
<dbReference type="GO" id="GO:0043531">
    <property type="term" value="F:ADP binding"/>
    <property type="evidence" value="ECO:0007669"/>
    <property type="project" value="InterPro"/>
</dbReference>
<reference evidence="12 13" key="1">
    <citation type="submission" date="2017-09" db="EMBL/GenBank/DDBJ databases">
        <authorList>
            <consortium name="International Durum Wheat Genome Sequencing Consortium (IDWGSC)"/>
            <person name="Milanesi L."/>
        </authorList>
    </citation>
    <scope>NUCLEOTIDE SEQUENCE [LARGE SCALE GENOMIC DNA]</scope>
    <source>
        <strain evidence="13">cv. Svevo</strain>
    </source>
</reference>
<dbReference type="Gene3D" id="3.40.50.300">
    <property type="entry name" value="P-loop containing nucleotide triphosphate hydrolases"/>
    <property type="match status" value="1"/>
</dbReference>
<dbReference type="GO" id="GO:0042742">
    <property type="term" value="P:defense response to bacterium"/>
    <property type="evidence" value="ECO:0007669"/>
    <property type="project" value="UniProtKB-ARBA"/>
</dbReference>
<gene>
    <name evidence="12" type="ORF">TRITD_4Av1G256110</name>
</gene>
<evidence type="ECO:0000313" key="13">
    <source>
        <dbReference type="Proteomes" id="UP000324705"/>
    </source>
</evidence>
<dbReference type="PANTHER" id="PTHR23155:SF1087">
    <property type="entry name" value="OS11G0462900 PROTEIN"/>
    <property type="match status" value="1"/>
</dbReference>
<keyword evidence="2" id="KW-0433">Leucine-rich repeat</keyword>
<keyword evidence="6" id="KW-0175">Coiled coil</keyword>
<evidence type="ECO:0000256" key="2">
    <source>
        <dbReference type="ARBA" id="ARBA00022614"/>
    </source>
</evidence>
<feature type="domain" description="Disease resistance R13L4/SHOC-2-like LRR" evidence="11">
    <location>
        <begin position="638"/>
        <end position="983"/>
    </location>
</feature>
<dbReference type="GO" id="GO:0009626">
    <property type="term" value="P:plant-type hypersensitive response"/>
    <property type="evidence" value="ECO:0007669"/>
    <property type="project" value="UniProtKB-ARBA"/>
</dbReference>
<dbReference type="InterPro" id="IPR058922">
    <property type="entry name" value="WHD_DRP"/>
</dbReference>